<evidence type="ECO:0000313" key="3">
    <source>
        <dbReference type="Proteomes" id="UP000886653"/>
    </source>
</evidence>
<sequence length="454" mass="49086">MAPSSTSQKRKRRRRGSSVFSTDSQTRSIRQPSVRPADDELALAKAAAMKLLDNSCGHIPDLTLDVSTSPVSSHVHDHEPSPRPPKKIRFQDPTQGPSELTLTNNPSPEIVSTTVESDKDTFTNSRKTKKGSSGSSLLRQCIDPRRKSQDEPALKVYEDNGQTFITKAKDIFAENSIIDAFQASLTEFHFYHRDRVASAKSAWSVVPLTELERRSASSLYYGTPPPVLRKKQASARPKLGPFLPPLRTSSEATLVPASAPRQASPIFSDLDMEEYIEMFGDLAPPAAIPQSSTIVVSDNEEAGLCATKESTTPLRKTSVDLDSGQTEDREMSISRDTSPSPSPIPFIESTLSTTASTTRTTPVPHSLPNVEASPSAALASSLSQTQLLTNALNAQYWAGYYTALYHKSIEIALPNIPPAEGASAIVLPCPSASIDKTGWEAGKKAASRALQNPS</sequence>
<accession>A0A9P6TC95</accession>
<reference evidence="2" key="1">
    <citation type="submission" date="2013-11" db="EMBL/GenBank/DDBJ databases">
        <title>Genome sequence of the fusiform rust pathogen reveals effectors for host alternation and coevolution with pine.</title>
        <authorList>
            <consortium name="DOE Joint Genome Institute"/>
            <person name="Smith K."/>
            <person name="Pendleton A."/>
            <person name="Kubisiak T."/>
            <person name="Anderson C."/>
            <person name="Salamov A."/>
            <person name="Aerts A."/>
            <person name="Riley R."/>
            <person name="Clum A."/>
            <person name="Lindquist E."/>
            <person name="Ence D."/>
            <person name="Campbell M."/>
            <person name="Kronenberg Z."/>
            <person name="Feau N."/>
            <person name="Dhillon B."/>
            <person name="Hamelin R."/>
            <person name="Burleigh J."/>
            <person name="Smith J."/>
            <person name="Yandell M."/>
            <person name="Nelson C."/>
            <person name="Grigoriev I."/>
            <person name="Davis J."/>
        </authorList>
    </citation>
    <scope>NUCLEOTIDE SEQUENCE</scope>
    <source>
        <strain evidence="2">G11</strain>
    </source>
</reference>
<organism evidence="2 3">
    <name type="scientific">Cronartium quercuum f. sp. fusiforme G11</name>
    <dbReference type="NCBI Taxonomy" id="708437"/>
    <lineage>
        <taxon>Eukaryota</taxon>
        <taxon>Fungi</taxon>
        <taxon>Dikarya</taxon>
        <taxon>Basidiomycota</taxon>
        <taxon>Pucciniomycotina</taxon>
        <taxon>Pucciniomycetes</taxon>
        <taxon>Pucciniales</taxon>
        <taxon>Coleosporiaceae</taxon>
        <taxon>Cronartium</taxon>
    </lineage>
</organism>
<feature type="region of interest" description="Disordered" evidence="1">
    <location>
        <begin position="1"/>
        <end position="37"/>
    </location>
</feature>
<name>A0A9P6TC95_9BASI</name>
<dbReference type="AlphaFoldDB" id="A0A9P6TC95"/>
<feature type="region of interest" description="Disordered" evidence="1">
    <location>
        <begin position="56"/>
        <end position="150"/>
    </location>
</feature>
<dbReference type="Proteomes" id="UP000886653">
    <property type="component" value="Unassembled WGS sequence"/>
</dbReference>
<evidence type="ECO:0000313" key="2">
    <source>
        <dbReference type="EMBL" id="KAG0146514.1"/>
    </source>
</evidence>
<dbReference type="InterPro" id="IPR047313">
    <property type="entry name" value="SMN_C"/>
</dbReference>
<protein>
    <submittedName>
        <fullName evidence="2">Uncharacterized protein</fullName>
    </submittedName>
</protein>
<dbReference type="EMBL" id="MU167260">
    <property type="protein sequence ID" value="KAG0146514.1"/>
    <property type="molecule type" value="Genomic_DNA"/>
</dbReference>
<feature type="region of interest" description="Disordered" evidence="1">
    <location>
        <begin position="305"/>
        <end position="369"/>
    </location>
</feature>
<dbReference type="OrthoDB" id="197400at2759"/>
<keyword evidence="3" id="KW-1185">Reference proteome</keyword>
<comment type="caution">
    <text evidence="2">The sequence shown here is derived from an EMBL/GenBank/DDBJ whole genome shotgun (WGS) entry which is preliminary data.</text>
</comment>
<evidence type="ECO:0000256" key="1">
    <source>
        <dbReference type="SAM" id="MobiDB-lite"/>
    </source>
</evidence>
<feature type="compositionally biased region" description="Polar residues" evidence="1">
    <location>
        <begin position="92"/>
        <end position="115"/>
    </location>
</feature>
<dbReference type="CDD" id="cd22852">
    <property type="entry name" value="SMN_C"/>
    <property type="match status" value="1"/>
</dbReference>
<feature type="compositionally biased region" description="Polar residues" evidence="1">
    <location>
        <begin position="19"/>
        <end position="31"/>
    </location>
</feature>
<gene>
    <name evidence="2" type="ORF">CROQUDRAFT_722847</name>
</gene>
<proteinExistence type="predicted"/>
<feature type="compositionally biased region" description="Low complexity" evidence="1">
    <location>
        <begin position="345"/>
        <end position="361"/>
    </location>
</feature>